<keyword evidence="6" id="KW-1185">Reference proteome</keyword>
<evidence type="ECO:0000313" key="5">
    <source>
        <dbReference type="EMBL" id="PVU98806.1"/>
    </source>
</evidence>
<keyword evidence="2" id="KW-0067">ATP-binding</keyword>
<comment type="caution">
    <text evidence="5">The sequence shown here is derived from an EMBL/GenBank/DDBJ whole genome shotgun (WGS) entry which is preliminary data.</text>
</comment>
<proteinExistence type="predicted"/>
<dbReference type="Gene3D" id="3.40.50.12780">
    <property type="entry name" value="N-terminal domain of ligase-like"/>
    <property type="match status" value="1"/>
</dbReference>
<evidence type="ECO:0000256" key="2">
    <source>
        <dbReference type="ARBA" id="ARBA00022840"/>
    </source>
</evidence>
<dbReference type="PANTHER" id="PTHR43272">
    <property type="entry name" value="LONG-CHAIN-FATTY-ACID--COA LIGASE"/>
    <property type="match status" value="1"/>
</dbReference>
<dbReference type="OrthoDB" id="1700726at2759"/>
<dbReference type="EMBL" id="MBFT01000067">
    <property type="protein sequence ID" value="PVU98806.1"/>
    <property type="molecule type" value="Genomic_DNA"/>
</dbReference>
<accession>A0A2T9Z2N9</accession>
<dbReference type="GO" id="GO:0005524">
    <property type="term" value="F:ATP binding"/>
    <property type="evidence" value="ECO:0007669"/>
    <property type="project" value="UniProtKB-KW"/>
</dbReference>
<evidence type="ECO:0000313" key="6">
    <source>
        <dbReference type="Proteomes" id="UP000245699"/>
    </source>
</evidence>
<feature type="region of interest" description="Disordered" evidence="3">
    <location>
        <begin position="609"/>
        <end position="634"/>
    </location>
</feature>
<dbReference type="Proteomes" id="UP000245699">
    <property type="component" value="Unassembled WGS sequence"/>
</dbReference>
<dbReference type="GO" id="GO:0016020">
    <property type="term" value="C:membrane"/>
    <property type="evidence" value="ECO:0007669"/>
    <property type="project" value="TreeGrafter"/>
</dbReference>
<dbReference type="Pfam" id="PF00501">
    <property type="entry name" value="AMP-binding"/>
    <property type="match status" value="1"/>
</dbReference>
<dbReference type="InterPro" id="IPR020845">
    <property type="entry name" value="AMP-binding_CS"/>
</dbReference>
<dbReference type="SUPFAM" id="SSF56801">
    <property type="entry name" value="Acetyl-CoA synthetase-like"/>
    <property type="match status" value="1"/>
</dbReference>
<gene>
    <name evidence="5" type="ORF">BB559_001251</name>
</gene>
<evidence type="ECO:0000256" key="1">
    <source>
        <dbReference type="ARBA" id="ARBA00022741"/>
    </source>
</evidence>
<dbReference type="AlphaFoldDB" id="A0A2T9Z2N9"/>
<name>A0A2T9Z2N9_9FUNG</name>
<dbReference type="STRING" id="61424.A0A2T9Z2N9"/>
<protein>
    <recommendedName>
        <fullName evidence="4">AMP-dependent synthetase/ligase domain-containing protein</fullName>
    </recommendedName>
</protein>
<feature type="region of interest" description="Disordered" evidence="3">
    <location>
        <begin position="1"/>
        <end position="22"/>
    </location>
</feature>
<dbReference type="PROSITE" id="PS00455">
    <property type="entry name" value="AMP_BINDING"/>
    <property type="match status" value="1"/>
</dbReference>
<dbReference type="InterPro" id="IPR042099">
    <property type="entry name" value="ANL_N_sf"/>
</dbReference>
<organism evidence="5 6">
    <name type="scientific">Furculomyces boomerangus</name>
    <dbReference type="NCBI Taxonomy" id="61424"/>
    <lineage>
        <taxon>Eukaryota</taxon>
        <taxon>Fungi</taxon>
        <taxon>Fungi incertae sedis</taxon>
        <taxon>Zoopagomycota</taxon>
        <taxon>Kickxellomycotina</taxon>
        <taxon>Harpellomycetes</taxon>
        <taxon>Harpellales</taxon>
        <taxon>Harpellaceae</taxon>
        <taxon>Furculomyces</taxon>
    </lineage>
</organism>
<dbReference type="PANTHER" id="PTHR43272:SF33">
    <property type="entry name" value="AMP-BINDING DOMAIN-CONTAINING PROTEIN-RELATED"/>
    <property type="match status" value="1"/>
</dbReference>
<feature type="region of interest" description="Disordered" evidence="3">
    <location>
        <begin position="650"/>
        <end position="685"/>
    </location>
</feature>
<feature type="compositionally biased region" description="Low complexity" evidence="3">
    <location>
        <begin position="615"/>
        <end position="634"/>
    </location>
</feature>
<reference evidence="5 6" key="1">
    <citation type="journal article" date="2018" name="MBio">
        <title>Comparative Genomics Reveals the Core Gene Toolbox for the Fungus-Insect Symbiosis.</title>
        <authorList>
            <person name="Wang Y."/>
            <person name="Stata M."/>
            <person name="Wang W."/>
            <person name="Stajich J.E."/>
            <person name="White M.M."/>
            <person name="Moncalvo J.M."/>
        </authorList>
    </citation>
    <scope>NUCLEOTIDE SEQUENCE [LARGE SCALE GENOMIC DNA]</scope>
    <source>
        <strain evidence="5 6">AUS-77-4</strain>
    </source>
</reference>
<dbReference type="InterPro" id="IPR000873">
    <property type="entry name" value="AMP-dep_synth/lig_dom"/>
</dbReference>
<dbReference type="GO" id="GO:0004467">
    <property type="term" value="F:long-chain fatty acid-CoA ligase activity"/>
    <property type="evidence" value="ECO:0007669"/>
    <property type="project" value="TreeGrafter"/>
</dbReference>
<sequence>MQSVEVPGYPDREGETKPRINAANKNGLSSCEGYGSNLIEVYIDTISKIGPDSQVFGYQPDPNEYYDPSKVIWLSRMEFFIRFKNLAIGLMEIGFVPSDNIGICSKNRIEWVLAEFATCYLGSVVVPIFDNVEKVHMNHIIKEAELRYLFVTCDRAKFILSTCKNLDFTLDFFIIMDEIDSEFIDMLEELSQPEQKQLTKNINIITVDQLEKIGSDKLSAMGRSQPNDRYGYVNSKLEDIYTISYTSGTTGTPKGVVLTYANIISSFNSISIAMKNKHLRQITTKDKYLSILPLGHMQGRFCTYVFMIHGCKIGFPSKDFTKVMHDIQMFKPTIFIGVPRIFTRIKQNVFLAVEKRGGLVSMLFKYALKTKMKNLRKGVARHFIFDRVVFKSVSDQLGGKVSLIVSSAAPASGETLGFIRCCFPGKVHEAYGLTETSAPCTLTLESDISGATVGPPISSSMVKLVDVPEMGYFCTDKPYPRGELCAFGPGVFKGYYKQPENTRDAIDSEGWFHTGDIASFDNYGRVIIIDRKKNVFKLSQGEFVAPEKVEKVYTDHPLINQIFVYGSPFKPCAVGIIVPNMFYLEKLLDVQSKDVDSLESSSGIIIDNPKSQTLENSSKNETSSSKNIPSASKSSNLNVSFEKSISIKSNESGTLPKSDALSPLHSPQSTNVVKQRQRVGTKSQLSYSHPVLANNSVSIKNPSLNSSALNEKFVLSRNFSSDLANGNVTDVLNDFQVRKLVIKELNSWLSAGELRPFEKLKNIHLDSISFDDRNLVTSSMKLKRFEAEIFYKSILNRLYNEIGEI</sequence>
<evidence type="ECO:0000259" key="4">
    <source>
        <dbReference type="Pfam" id="PF00501"/>
    </source>
</evidence>
<feature type="domain" description="AMP-dependent synthetase/ligase" evidence="4">
    <location>
        <begin position="70"/>
        <end position="496"/>
    </location>
</feature>
<feature type="compositionally biased region" description="Polar residues" evidence="3">
    <location>
        <begin position="665"/>
        <end position="685"/>
    </location>
</feature>
<dbReference type="GO" id="GO:0005783">
    <property type="term" value="C:endoplasmic reticulum"/>
    <property type="evidence" value="ECO:0007669"/>
    <property type="project" value="TreeGrafter"/>
</dbReference>
<keyword evidence="1" id="KW-0547">Nucleotide-binding</keyword>
<evidence type="ECO:0000256" key="3">
    <source>
        <dbReference type="SAM" id="MobiDB-lite"/>
    </source>
</evidence>